<protein>
    <submittedName>
        <fullName evidence="1">Uncharacterized protein</fullName>
    </submittedName>
</protein>
<organism evidence="1 2">
    <name type="scientific">Lactiplantibacillus pentosus</name>
    <name type="common">Lactobacillus pentosus</name>
    <dbReference type="NCBI Taxonomy" id="1589"/>
    <lineage>
        <taxon>Bacteria</taxon>
        <taxon>Bacillati</taxon>
        <taxon>Bacillota</taxon>
        <taxon>Bacilli</taxon>
        <taxon>Lactobacillales</taxon>
        <taxon>Lactobacillaceae</taxon>
        <taxon>Lactiplantibacillus</taxon>
    </lineage>
</organism>
<accession>A0AB37RLQ2</accession>
<dbReference type="Proteomes" id="UP000281061">
    <property type="component" value="Unassembled WGS sequence"/>
</dbReference>
<name>A0AB37RLQ2_LACPE</name>
<reference evidence="1 2" key="1">
    <citation type="submission" date="2018-10" db="EMBL/GenBank/DDBJ databases">
        <title>Genome sequences of five Lactobacillus pentosus strains isolated from brines of traditionally fermented spanish-style green table olives and differences between them.</title>
        <authorList>
            <person name="Jimenez Diaz R."/>
        </authorList>
    </citation>
    <scope>NUCLEOTIDE SEQUENCE [LARGE SCALE GENOMIC DNA]</scope>
    <source>
        <strain evidence="1 2">IG8</strain>
    </source>
</reference>
<proteinExistence type="predicted"/>
<evidence type="ECO:0000313" key="1">
    <source>
        <dbReference type="EMBL" id="RMW56365.1"/>
    </source>
</evidence>
<sequence>MEDQYLRRGFRLKSVSTTFQRCQKCLEAGLGRTYHCMFMGNSHCFQRVSAGCFELNNRHVFIIIDTNCQPKKLATSHPKWLVASLI</sequence>
<dbReference type="AlphaFoldDB" id="A0AB37RLQ2"/>
<dbReference type="EMBL" id="RDCL01000040">
    <property type="protein sequence ID" value="RMW56365.1"/>
    <property type="molecule type" value="Genomic_DNA"/>
</dbReference>
<gene>
    <name evidence="1" type="ORF">D6U17_03410</name>
</gene>
<evidence type="ECO:0000313" key="2">
    <source>
        <dbReference type="Proteomes" id="UP000281061"/>
    </source>
</evidence>
<comment type="caution">
    <text evidence="1">The sequence shown here is derived from an EMBL/GenBank/DDBJ whole genome shotgun (WGS) entry which is preliminary data.</text>
</comment>